<name>A0A2Z6RK46_9GLOM</name>
<reference evidence="3" key="2">
    <citation type="submission" date="2019-10" db="EMBL/GenBank/DDBJ databases">
        <title>Conservation and host-specific expression of non-tandemly repeated heterogenous ribosome RNA gene in arbuscular mycorrhizal fungi.</title>
        <authorList>
            <person name="Maeda T."/>
            <person name="Kobayashi Y."/>
            <person name="Nakagawa T."/>
            <person name="Ezawa T."/>
            <person name="Yamaguchi K."/>
            <person name="Bino T."/>
            <person name="Nishimoto Y."/>
            <person name="Shigenobu S."/>
            <person name="Kawaguchi M."/>
        </authorList>
    </citation>
    <scope>NUCLEOTIDE SEQUENCE</scope>
    <source>
        <strain evidence="3">HR1</strain>
    </source>
</reference>
<evidence type="ECO:0008006" key="5">
    <source>
        <dbReference type="Google" id="ProtNLM"/>
    </source>
</evidence>
<dbReference type="OrthoDB" id="2333381at2759"/>
<proteinExistence type="predicted"/>
<dbReference type="EMBL" id="BLAL01000196">
    <property type="protein sequence ID" value="GES90581.1"/>
    <property type="molecule type" value="Genomic_DNA"/>
</dbReference>
<keyword evidence="4" id="KW-1185">Reference proteome</keyword>
<keyword evidence="1" id="KW-0812">Transmembrane</keyword>
<dbReference type="Proteomes" id="UP000615446">
    <property type="component" value="Unassembled WGS sequence"/>
</dbReference>
<evidence type="ECO:0000313" key="4">
    <source>
        <dbReference type="Proteomes" id="UP000247702"/>
    </source>
</evidence>
<sequence>MAASTQITSCCFCIKLKPGVVFISLTWLFYGLFETAQNTLYLISSNRGPNAYSYTNGFVIPATIIYGLITIGAVFGLFAVTYSRTVKMLSIYTKIAYIIVGAEIVSRALMICFVIMYKSKFLEECTNSIDKLSFRNYYSTDACNQGYIVSLTFYIAFAVLVIIFTLYFAMIISSYTQKRKNKEAAIAAKNSFGEFE</sequence>
<feature type="transmembrane region" description="Helical" evidence="1">
    <location>
        <begin position="147"/>
        <end position="172"/>
    </location>
</feature>
<feature type="transmembrane region" description="Helical" evidence="1">
    <location>
        <begin position="95"/>
        <end position="117"/>
    </location>
</feature>
<protein>
    <recommendedName>
        <fullName evidence="5">MARVEL domain-containing protein</fullName>
    </recommendedName>
</protein>
<organism evidence="2 4">
    <name type="scientific">Rhizophagus clarus</name>
    <dbReference type="NCBI Taxonomy" id="94130"/>
    <lineage>
        <taxon>Eukaryota</taxon>
        <taxon>Fungi</taxon>
        <taxon>Fungi incertae sedis</taxon>
        <taxon>Mucoromycota</taxon>
        <taxon>Glomeromycotina</taxon>
        <taxon>Glomeromycetes</taxon>
        <taxon>Glomerales</taxon>
        <taxon>Glomeraceae</taxon>
        <taxon>Rhizophagus</taxon>
    </lineage>
</organism>
<gene>
    <name evidence="3" type="ORF">RCL2_001742100</name>
    <name evidence="2" type="ORF">RclHR1_05030015</name>
</gene>
<evidence type="ECO:0000313" key="2">
    <source>
        <dbReference type="EMBL" id="GBC03258.1"/>
    </source>
</evidence>
<feature type="transmembrane region" description="Helical" evidence="1">
    <location>
        <begin position="12"/>
        <end position="33"/>
    </location>
</feature>
<feature type="transmembrane region" description="Helical" evidence="1">
    <location>
        <begin position="58"/>
        <end position="83"/>
    </location>
</feature>
<keyword evidence="1" id="KW-0472">Membrane</keyword>
<keyword evidence="1" id="KW-1133">Transmembrane helix</keyword>
<dbReference type="EMBL" id="BEXD01003875">
    <property type="protein sequence ID" value="GBC03258.1"/>
    <property type="molecule type" value="Genomic_DNA"/>
</dbReference>
<dbReference type="AlphaFoldDB" id="A0A2Z6RK46"/>
<evidence type="ECO:0000313" key="3">
    <source>
        <dbReference type="EMBL" id="GES90581.1"/>
    </source>
</evidence>
<accession>A0A2Z6RK46</accession>
<dbReference type="Proteomes" id="UP000247702">
    <property type="component" value="Unassembled WGS sequence"/>
</dbReference>
<reference evidence="2 4" key="1">
    <citation type="submission" date="2017-11" db="EMBL/GenBank/DDBJ databases">
        <title>The genome of Rhizophagus clarus HR1 reveals common genetic basis of auxotrophy among arbuscular mycorrhizal fungi.</title>
        <authorList>
            <person name="Kobayashi Y."/>
        </authorList>
    </citation>
    <scope>NUCLEOTIDE SEQUENCE [LARGE SCALE GENOMIC DNA]</scope>
    <source>
        <strain evidence="2 4">HR1</strain>
    </source>
</reference>
<evidence type="ECO:0000256" key="1">
    <source>
        <dbReference type="SAM" id="Phobius"/>
    </source>
</evidence>
<comment type="caution">
    <text evidence="2">The sequence shown here is derived from an EMBL/GenBank/DDBJ whole genome shotgun (WGS) entry which is preliminary data.</text>
</comment>